<dbReference type="EnsemblPlants" id="EMT02375">
    <property type="protein sequence ID" value="EMT02375"/>
    <property type="gene ID" value="F775_24196"/>
</dbReference>
<dbReference type="GO" id="GO:0051410">
    <property type="term" value="P:detoxification of nitrogen compound"/>
    <property type="evidence" value="ECO:0007669"/>
    <property type="project" value="TreeGrafter"/>
</dbReference>
<dbReference type="PANTHER" id="PTHR46044">
    <property type="entry name" value="NITRILASE"/>
    <property type="match status" value="1"/>
</dbReference>
<dbReference type="InterPro" id="IPR044149">
    <property type="entry name" value="Nitrilases_CHs"/>
</dbReference>
<name>N1QU94_AEGTA</name>
<dbReference type="AlphaFoldDB" id="N1QU94"/>
<accession>N1QU94</accession>
<dbReference type="InterPro" id="IPR036526">
    <property type="entry name" value="C-N_Hydrolase_sf"/>
</dbReference>
<proteinExistence type="predicted"/>
<dbReference type="PANTHER" id="PTHR46044:SF6">
    <property type="entry name" value="OS02G0635000 PROTEIN"/>
    <property type="match status" value="1"/>
</dbReference>
<dbReference type="SUPFAM" id="SSF56317">
    <property type="entry name" value="Carbon-nitrogen hydrolase"/>
    <property type="match status" value="1"/>
</dbReference>
<evidence type="ECO:0008006" key="2">
    <source>
        <dbReference type="Google" id="ProtNLM"/>
    </source>
</evidence>
<organism evidence="1">
    <name type="scientific">Aegilops tauschii</name>
    <name type="common">Tausch's goatgrass</name>
    <name type="synonym">Aegilops squarrosa</name>
    <dbReference type="NCBI Taxonomy" id="37682"/>
    <lineage>
        <taxon>Eukaryota</taxon>
        <taxon>Viridiplantae</taxon>
        <taxon>Streptophyta</taxon>
        <taxon>Embryophyta</taxon>
        <taxon>Tracheophyta</taxon>
        <taxon>Spermatophyta</taxon>
        <taxon>Magnoliopsida</taxon>
        <taxon>Liliopsida</taxon>
        <taxon>Poales</taxon>
        <taxon>Poaceae</taxon>
        <taxon>BOP clade</taxon>
        <taxon>Pooideae</taxon>
        <taxon>Triticodae</taxon>
        <taxon>Triticeae</taxon>
        <taxon>Triticinae</taxon>
        <taxon>Aegilops</taxon>
    </lineage>
</organism>
<evidence type="ECO:0000313" key="1">
    <source>
        <dbReference type="EnsemblPlants" id="EMT02375"/>
    </source>
</evidence>
<dbReference type="Gene3D" id="3.60.110.10">
    <property type="entry name" value="Carbon-nitrogen hydrolase"/>
    <property type="match status" value="1"/>
</dbReference>
<reference evidence="1" key="1">
    <citation type="submission" date="2015-06" db="UniProtKB">
        <authorList>
            <consortium name="EnsemblPlants"/>
        </authorList>
    </citation>
    <scope>IDENTIFICATION</scope>
</reference>
<sequence>MSLCPMSPSVRPVIAEMEMNAGTDQDATTVRATVVQACGMFHDTPATFVDGVIHYQCTFLLIPLRKINKLTEHTAVCPGGSSIISPSGAVLAGPNYEGKALLAADLDIGEIVRAKFDKIRGARLTMF</sequence>
<dbReference type="GO" id="GO:0018822">
    <property type="term" value="F:nitrile hydratase activity"/>
    <property type="evidence" value="ECO:0007669"/>
    <property type="project" value="TreeGrafter"/>
</dbReference>
<dbReference type="GO" id="GO:0000257">
    <property type="term" value="F:nitrilase activity"/>
    <property type="evidence" value="ECO:0007669"/>
    <property type="project" value="TreeGrafter"/>
</dbReference>
<protein>
    <recommendedName>
        <fullName evidence="2">CN hydrolase domain-containing protein</fullName>
    </recommendedName>
</protein>